<organism evidence="1">
    <name type="scientific">Chromera velia CCMP2878</name>
    <dbReference type="NCBI Taxonomy" id="1169474"/>
    <lineage>
        <taxon>Eukaryota</taxon>
        <taxon>Sar</taxon>
        <taxon>Alveolata</taxon>
        <taxon>Colpodellida</taxon>
        <taxon>Chromeraceae</taxon>
        <taxon>Chromera</taxon>
    </lineage>
</organism>
<reference evidence="1" key="1">
    <citation type="submission" date="2014-11" db="EMBL/GenBank/DDBJ databases">
        <authorList>
            <person name="Otto D Thomas"/>
            <person name="Naeem Raeece"/>
        </authorList>
    </citation>
    <scope>NUCLEOTIDE SEQUENCE</scope>
</reference>
<evidence type="ECO:0000313" key="1">
    <source>
        <dbReference type="EMBL" id="CEM32556.1"/>
    </source>
</evidence>
<proteinExistence type="predicted"/>
<dbReference type="VEuPathDB" id="CryptoDB:Cvel_725"/>
<dbReference type="PhylomeDB" id="A0A0G4GQ89"/>
<dbReference type="EMBL" id="CDMZ01001436">
    <property type="protein sequence ID" value="CEM32556.1"/>
    <property type="molecule type" value="Genomic_DNA"/>
</dbReference>
<name>A0A0G4GQ89_9ALVE</name>
<sequence length="319" mass="36322">MSSTSDAALDVQHKVGASGVLGVRLFWKLSSLSRRQRRLRQKEYLKDVLSPESQISVSERSEFRSLTSIREESTAVRRCSFALVALSHSSSFYPSQLFSAAFVKQLDRETLKVLIEQGELHLDSWFEVEDTWKEEIGGGMGEHWNDWEDGSEEDDTAESFPRLKYWKPLLILLIEAHNFECAEFLLEAGARTDVCEWLAVAERDDSPLQVSHRRHWETNFFCPGKTPLHSLLLSIWRKPTAVSLTEDEGHAQKLRLLQRIAAVASKSNTQCLEWKSFIPLSKTEMCSLFLACFSSSKSRQWSSCSQLVRLCSVGRRGGD</sequence>
<accession>A0A0G4GQ89</accession>
<dbReference type="AlphaFoldDB" id="A0A0G4GQ89"/>
<gene>
    <name evidence="1" type="ORF">Cvel_725</name>
</gene>
<protein>
    <submittedName>
        <fullName evidence="1">Uncharacterized protein</fullName>
    </submittedName>
</protein>